<dbReference type="OrthoDB" id="438440at2759"/>
<feature type="domain" description="Fungal lipase-type" evidence="2">
    <location>
        <begin position="332"/>
        <end position="413"/>
    </location>
</feature>
<feature type="compositionally biased region" description="Basic and acidic residues" evidence="1">
    <location>
        <begin position="134"/>
        <end position="148"/>
    </location>
</feature>
<feature type="region of interest" description="Disordered" evidence="1">
    <location>
        <begin position="17"/>
        <end position="73"/>
    </location>
</feature>
<feature type="region of interest" description="Disordered" evidence="1">
    <location>
        <begin position="519"/>
        <end position="571"/>
    </location>
</feature>
<dbReference type="SUPFAM" id="SSF53474">
    <property type="entry name" value="alpha/beta-Hydrolases"/>
    <property type="match status" value="1"/>
</dbReference>
<sequence length="671" mass="72471">MKRRLSHVFTRGLDGVMHHGLREGGESLSRPGLDESPPSNGLVEKAREEQQQQQEEEEEEEERGGRPNNRRKVLPPLAALRSVRIGEWLPFNKVWDALKVTGAGRGGGGRGGGGGGGGVGGAVGGRGEGEDEDIWVRGKGAKEGRREVGMGGEDEDDERGKARRGNDPNTREEREEKRELKREEVSKTSEWGQDVVRWVSSSTPSSFGLQTLSDLFSESALSLYKKVFPKGQASTSVFLPASWRSLVDIATSMRQATSGMDGWSLSDLTLGLYVLSVKHAAEGAVDLIGTQTVTDRGLIKGLVYHMELARGAYQKDSRGLARMSMLRRSRILKFVSKGYNLRLVGHSLGGATACLITMILRKNESMHRIPKEAISCISFATPPCVPREAAIECADYITTIVLQDDVIPRMSVQAFERLRAEILLTDWSAILKEGAKRVEYLRLVAKTIESVQPTLTTTLSTLSSVQQTAWKYASKARLPGIPGTEMALSASKSELIAKLTSGGSAAREAALGALRKAGVLSSGPSGHPQPSIENGSNHTAGKGEREGPQQASHPMHQQDMSAGEKSPGAVKESAMAAIDADLHVPGQLVHLVRRTGSGERTGTTEGGKNIPHMEGGNSIPNEGNGMDTDVVKIFIGPVENRFARIILSDTMVSDHRCSNYWSALRDALKTT</sequence>
<evidence type="ECO:0000313" key="4">
    <source>
        <dbReference type="Proteomes" id="UP000265515"/>
    </source>
</evidence>
<dbReference type="Gramene" id="GBG85976">
    <property type="protein sequence ID" value="GBG85976"/>
    <property type="gene ID" value="CBR_g40789"/>
</dbReference>
<dbReference type="Proteomes" id="UP000265515">
    <property type="component" value="Unassembled WGS sequence"/>
</dbReference>
<keyword evidence="4" id="KW-1185">Reference proteome</keyword>
<evidence type="ECO:0000259" key="2">
    <source>
        <dbReference type="Pfam" id="PF01764"/>
    </source>
</evidence>
<organism evidence="3 4">
    <name type="scientific">Chara braunii</name>
    <name type="common">Braun's stonewort</name>
    <dbReference type="NCBI Taxonomy" id="69332"/>
    <lineage>
        <taxon>Eukaryota</taxon>
        <taxon>Viridiplantae</taxon>
        <taxon>Streptophyta</taxon>
        <taxon>Charophyceae</taxon>
        <taxon>Charales</taxon>
        <taxon>Characeae</taxon>
        <taxon>Chara</taxon>
    </lineage>
</organism>
<dbReference type="GO" id="GO:0006629">
    <property type="term" value="P:lipid metabolic process"/>
    <property type="evidence" value="ECO:0007669"/>
    <property type="project" value="InterPro"/>
</dbReference>
<evidence type="ECO:0000256" key="1">
    <source>
        <dbReference type="SAM" id="MobiDB-lite"/>
    </source>
</evidence>
<evidence type="ECO:0000313" key="3">
    <source>
        <dbReference type="EMBL" id="GBG85976.1"/>
    </source>
</evidence>
<proteinExistence type="predicted"/>
<feature type="compositionally biased region" description="Low complexity" evidence="1">
    <location>
        <begin position="597"/>
        <end position="607"/>
    </location>
</feature>
<feature type="compositionally biased region" description="Basic and acidic residues" evidence="1">
    <location>
        <begin position="158"/>
        <end position="186"/>
    </location>
</feature>
<dbReference type="InterPro" id="IPR029058">
    <property type="entry name" value="AB_hydrolase_fold"/>
</dbReference>
<dbReference type="EMBL" id="BFEA01000542">
    <property type="protein sequence ID" value="GBG85976.1"/>
    <property type="molecule type" value="Genomic_DNA"/>
</dbReference>
<dbReference type="InterPro" id="IPR002921">
    <property type="entry name" value="Fungal_lipase-type"/>
</dbReference>
<gene>
    <name evidence="3" type="ORF">CBR_g40789</name>
</gene>
<accession>A0A388LUI1</accession>
<reference evidence="3 4" key="1">
    <citation type="journal article" date="2018" name="Cell">
        <title>The Chara Genome: Secondary Complexity and Implications for Plant Terrestrialization.</title>
        <authorList>
            <person name="Nishiyama T."/>
            <person name="Sakayama H."/>
            <person name="Vries J.D."/>
            <person name="Buschmann H."/>
            <person name="Saint-Marcoux D."/>
            <person name="Ullrich K.K."/>
            <person name="Haas F.B."/>
            <person name="Vanderstraeten L."/>
            <person name="Becker D."/>
            <person name="Lang D."/>
            <person name="Vosolsobe S."/>
            <person name="Rombauts S."/>
            <person name="Wilhelmsson P.K.I."/>
            <person name="Janitza P."/>
            <person name="Kern R."/>
            <person name="Heyl A."/>
            <person name="Rumpler F."/>
            <person name="Villalobos L.I.A.C."/>
            <person name="Clay J.M."/>
            <person name="Skokan R."/>
            <person name="Toyoda A."/>
            <person name="Suzuki Y."/>
            <person name="Kagoshima H."/>
            <person name="Schijlen E."/>
            <person name="Tajeshwar N."/>
            <person name="Catarino B."/>
            <person name="Hetherington A.J."/>
            <person name="Saltykova A."/>
            <person name="Bonnot C."/>
            <person name="Breuninger H."/>
            <person name="Symeonidi A."/>
            <person name="Radhakrishnan G.V."/>
            <person name="Van Nieuwerburgh F."/>
            <person name="Deforce D."/>
            <person name="Chang C."/>
            <person name="Karol K.G."/>
            <person name="Hedrich R."/>
            <person name="Ulvskov P."/>
            <person name="Glockner G."/>
            <person name="Delwiche C.F."/>
            <person name="Petrasek J."/>
            <person name="Van de Peer Y."/>
            <person name="Friml J."/>
            <person name="Beilby M."/>
            <person name="Dolan L."/>
            <person name="Kohara Y."/>
            <person name="Sugano S."/>
            <person name="Fujiyama A."/>
            <person name="Delaux P.-M."/>
            <person name="Quint M."/>
            <person name="TheiBen G."/>
            <person name="Hagemann M."/>
            <person name="Harholt J."/>
            <person name="Dunand C."/>
            <person name="Zachgo S."/>
            <person name="Langdale J."/>
            <person name="Maumus F."/>
            <person name="Straeten D.V.D."/>
            <person name="Gould S.B."/>
            <person name="Rensing S.A."/>
        </authorList>
    </citation>
    <scope>NUCLEOTIDE SEQUENCE [LARGE SCALE GENOMIC DNA]</scope>
    <source>
        <strain evidence="3 4">S276</strain>
    </source>
</reference>
<dbReference type="OMA" id="RKMPREE"/>
<dbReference type="Gene3D" id="3.40.50.1820">
    <property type="entry name" value="alpha/beta hydrolase"/>
    <property type="match status" value="1"/>
</dbReference>
<dbReference type="AlphaFoldDB" id="A0A388LUI1"/>
<feature type="region of interest" description="Disordered" evidence="1">
    <location>
        <begin position="597"/>
        <end position="624"/>
    </location>
</feature>
<feature type="region of interest" description="Disordered" evidence="1">
    <location>
        <begin position="106"/>
        <end position="186"/>
    </location>
</feature>
<dbReference type="PANTHER" id="PTHR47418">
    <property type="entry name" value="ALPHA/BETA-HYDROLASES SUPERFAMILY PROTEIN"/>
    <property type="match status" value="1"/>
</dbReference>
<dbReference type="Pfam" id="PF01764">
    <property type="entry name" value="Lipase_3"/>
    <property type="match status" value="1"/>
</dbReference>
<feature type="compositionally biased region" description="Gly residues" evidence="1">
    <location>
        <begin position="106"/>
        <end position="126"/>
    </location>
</feature>
<name>A0A388LUI1_CHABU</name>
<protein>
    <recommendedName>
        <fullName evidence="2">Fungal lipase-type domain-containing protein</fullName>
    </recommendedName>
</protein>
<comment type="caution">
    <text evidence="3">The sequence shown here is derived from an EMBL/GenBank/DDBJ whole genome shotgun (WGS) entry which is preliminary data.</text>
</comment>